<reference evidence="1" key="2">
    <citation type="submission" date="2024-05" db="EMBL/GenBank/DDBJ databases">
        <authorList>
            <person name="Matrishin C.B."/>
            <person name="Kauffman K.M."/>
        </authorList>
    </citation>
    <scope>NUCLEOTIDE SEQUENCE</scope>
</reference>
<dbReference type="EMBL" id="BK068104">
    <property type="protein sequence ID" value="DBA55749.1"/>
    <property type="molecule type" value="Genomic_DNA"/>
</dbReference>
<reference evidence="1" key="1">
    <citation type="journal article" date="2023" name="Microbiome">
        <title>Phages are unrecognized players in the ecology of the oral pathogen Porphyromonas gingivalis.</title>
        <authorList>
            <person name="Matrishin C.B."/>
            <person name="Haase E.M."/>
            <person name="Dewhirst F.E."/>
            <person name="Mark Welch J.L."/>
            <person name="Miranda-Sanchez F."/>
            <person name="Chen T."/>
            <person name="MacFarland D.C."/>
            <person name="Kauffman K.M."/>
        </authorList>
    </citation>
    <scope>NUCLEOTIDE SEQUENCE</scope>
</reference>
<organism evidence="1">
    <name type="scientific">Porphyromonas phage phage023a_KCOM2797</name>
    <dbReference type="NCBI Taxonomy" id="3154113"/>
    <lineage>
        <taxon>Viruses</taxon>
        <taxon>Duplodnaviria</taxon>
        <taxon>Heunggongvirae</taxon>
        <taxon>Uroviricota</taxon>
        <taxon>Caudoviricetes</taxon>
        <taxon>Nixviridae</taxon>
        <taxon>Schifferlevirus</taxon>
        <taxon>Schifferlevirus pging00P</taxon>
    </lineage>
</organism>
<protein>
    <submittedName>
        <fullName evidence="1">Uncharacterized protein</fullName>
    </submittedName>
</protein>
<proteinExistence type="predicted"/>
<evidence type="ECO:0000313" key="1">
    <source>
        <dbReference type="EMBL" id="DBA55749.1"/>
    </source>
</evidence>
<accession>A0AAT9JL84</accession>
<name>A0AAT9JL84_9CAUD</name>
<sequence length="34" mass="4108">MRFPRETHCKYRTCCENPQHFGANFRKHGAKAVW</sequence>